<dbReference type="SUPFAM" id="SSF102712">
    <property type="entry name" value="JAB1/MPN domain"/>
    <property type="match status" value="1"/>
</dbReference>
<dbReference type="InterPro" id="IPR050708">
    <property type="entry name" value="T6SS_VgrG/RHS"/>
</dbReference>
<evidence type="ECO:0000313" key="4">
    <source>
        <dbReference type="Proteomes" id="UP000286976"/>
    </source>
</evidence>
<feature type="domain" description="DUF4329" evidence="2">
    <location>
        <begin position="1355"/>
        <end position="1447"/>
    </location>
</feature>
<sequence length="1476" mass="160215">MLPIYPLEVIIQGHGIRTQIYYSSLSNPNIYQRRNSSQQDNGEFALYAGYSVVGTVRREIADGNFAKVFYRYGGLLVSRQGRGLLGFEFITSEDISTNIATQTRYAQQFPFIGMPLASKTLDLEGNFPLSYAKNTLSVRANGPAGSRHPYVSQSEEYSYAIQRTDGGTITGSVPQTRVHSSFSHDIYGNLLQSTTTTSGFTANGSATSHRTVVTTQNQYFSTKGLLNLGGENKRFGRLSKSTVQTSLTDSNGTNSMTREANFTYQSNGLLETESVTLSGQSQSLVTTYSYDIAGNVIEKSSIPTPGAAPSGARTTRNVYDALFNRVMQRTNAEGLITQLAYTESFGHTVKITSTGMNNEKSHVYFDTFGREHRSAVSFGTGGEIIQQERVWAACGPCGVTGAVSKLTITGAGKPTQSVYVDRFGREIRSERQLLTGSVSHVRTTYDALGRPSRVYEPSTSVGNRYVQYYYDRHGDVFKTRAPNGGFSTVARSGLSTVTKDAYSRATTSVHDYAGRVVEVKDSANDSLLYSYHPSGQVAVVRSRVGTQTVVRVTNTYDADGRRTAMHDAEKGTWEYKYNAFGELIEQKDAPNPNGTRNKITMEYDRLGRVVREVHAAASGVASEASTVCHKYAPAHSTTANAKGRLIEVVRFTRVRECSTSATPTYHEHYTYNAQGLMSRKVVFNNGEDATFDYTYDSFLRPRLTRYPNRSGLSRLVVERIYQNGHFKGYRNQATGNMIEQVTQVDARGNGTRVLFQNGAETLYSYHESTGWLSGVSVNHNGLIRSIDYAYDLVGNLSLREQRFRSGTGTDVNESFIYDNRYRLKQYNLDVVSGGTNPPPDPDPDPDPDPKPCPPGLICTGPTDPPPPGGIELFATANSNYSTMSGSAMVAIYTYDGHGNILTKGDVGTNGATFSYGASGRPTRLTSVSSSHGNKTFTYDANGNVTSDGTNQFIYTTFDKPIEVRRSSNFRTLFTYGPNRTLVYQEDIRGNDTKQRWIFGGYERVKLENNDIEHRFMVGGTVVTHTDYHGTTTSTERVTHLHKDAQGSTMVITGNAVSGNVLKQQLAYDPWGKQSTLWSHNQFVLGKYLGEMRGYTGHTMVNDMDVIHMGGRTYNPVLGRFMQADPFIQAGTNLQNYNRYSYVLNNPLSYTDPSGYFFKKLSTTFGRFTPLLSIAIMVIPGAQPMGATMLKGFFAGGIATGNLRGAIVGGLTAGMGKSLGGLKGVGGFMSRGIVGGAASSVQGGKFSHGFVSAGASSLGGNAGSPTGNILMSAMVGGTVSHLVGGKFANGAVSGAMTAIFISGEQSSQISGKSGDGEAASEFPESRMLTNTDHDWIPEDGYETIDAAAEAGLGYAKSIGNENTEYGGGIVKVGERFWFSEAVTTGQGAAFGATVVIPKGGSLVGMYHTHPSGSASLLFSQHDVRFAESTGLRSYVGNYQDNAIRYYDPSSMSPSSIRYQGSRLRGVSKGAILCEQCF</sequence>
<dbReference type="RefSeq" id="WP_126758268.1">
    <property type="nucleotide sequence ID" value="NZ_PIPQ01000016.1"/>
</dbReference>
<gene>
    <name evidence="3" type="ORF">CWE15_11750</name>
</gene>
<proteinExistence type="predicted"/>
<evidence type="ECO:0000256" key="1">
    <source>
        <dbReference type="SAM" id="MobiDB-lite"/>
    </source>
</evidence>
<dbReference type="EMBL" id="PIPQ01000016">
    <property type="protein sequence ID" value="RUO37075.1"/>
    <property type="molecule type" value="Genomic_DNA"/>
</dbReference>
<keyword evidence="4" id="KW-1185">Reference proteome</keyword>
<dbReference type="InterPro" id="IPR022385">
    <property type="entry name" value="Rhs_assc_core"/>
</dbReference>
<dbReference type="NCBIfam" id="TIGR01643">
    <property type="entry name" value="YD_repeat_2x"/>
    <property type="match status" value="1"/>
</dbReference>
<dbReference type="InterPro" id="IPR025479">
    <property type="entry name" value="DUF4329"/>
</dbReference>
<protein>
    <recommendedName>
        <fullName evidence="2">DUF4329 domain-containing protein</fullName>
    </recommendedName>
</protein>
<evidence type="ECO:0000259" key="2">
    <source>
        <dbReference type="Pfam" id="PF14220"/>
    </source>
</evidence>
<dbReference type="PANTHER" id="PTHR32305:SF15">
    <property type="entry name" value="PROTEIN RHSA-RELATED"/>
    <property type="match status" value="1"/>
</dbReference>
<dbReference type="PANTHER" id="PTHR32305">
    <property type="match status" value="1"/>
</dbReference>
<organism evidence="3 4">
    <name type="scientific">Aliidiomarina taiwanensis</name>
    <dbReference type="NCBI Taxonomy" id="946228"/>
    <lineage>
        <taxon>Bacteria</taxon>
        <taxon>Pseudomonadati</taxon>
        <taxon>Pseudomonadota</taxon>
        <taxon>Gammaproteobacteria</taxon>
        <taxon>Alteromonadales</taxon>
        <taxon>Idiomarinaceae</taxon>
        <taxon>Aliidiomarina</taxon>
    </lineage>
</organism>
<feature type="region of interest" description="Disordered" evidence="1">
    <location>
        <begin position="829"/>
        <end position="868"/>
    </location>
</feature>
<dbReference type="OrthoDB" id="9815903at2"/>
<dbReference type="Pfam" id="PF14220">
    <property type="entry name" value="DUF4329"/>
    <property type="match status" value="1"/>
</dbReference>
<dbReference type="InterPro" id="IPR006530">
    <property type="entry name" value="YD"/>
</dbReference>
<dbReference type="NCBIfam" id="TIGR03696">
    <property type="entry name" value="Rhs_assc_core"/>
    <property type="match status" value="1"/>
</dbReference>
<reference evidence="3 4" key="1">
    <citation type="journal article" date="2011" name="Front. Microbiol.">
        <title>Genomic signatures of strain selection and enhancement in Bacillus atrophaeus var. globigii, a historical biowarfare simulant.</title>
        <authorList>
            <person name="Gibbons H.S."/>
            <person name="Broomall S.M."/>
            <person name="McNew L.A."/>
            <person name="Daligault H."/>
            <person name="Chapman C."/>
            <person name="Bruce D."/>
            <person name="Karavis M."/>
            <person name="Krepps M."/>
            <person name="McGregor P.A."/>
            <person name="Hong C."/>
            <person name="Park K.H."/>
            <person name="Akmal A."/>
            <person name="Feldman A."/>
            <person name="Lin J.S."/>
            <person name="Chang W.E."/>
            <person name="Higgs B.W."/>
            <person name="Demirev P."/>
            <person name="Lindquist J."/>
            <person name="Liem A."/>
            <person name="Fochler E."/>
            <person name="Read T.D."/>
            <person name="Tapia R."/>
            <person name="Johnson S."/>
            <person name="Bishop-Lilly K.A."/>
            <person name="Detter C."/>
            <person name="Han C."/>
            <person name="Sozhamannan S."/>
            <person name="Rosenzweig C.N."/>
            <person name="Skowronski E.W."/>
        </authorList>
    </citation>
    <scope>NUCLEOTIDE SEQUENCE [LARGE SCALE GENOMIC DNA]</scope>
    <source>
        <strain evidence="3 4">AIT1</strain>
    </source>
</reference>
<name>A0A432WTH1_9GAMM</name>
<accession>A0A432WTH1</accession>
<comment type="caution">
    <text evidence="3">The sequence shown here is derived from an EMBL/GenBank/DDBJ whole genome shotgun (WGS) entry which is preliminary data.</text>
</comment>
<dbReference type="Proteomes" id="UP000286976">
    <property type="component" value="Unassembled WGS sequence"/>
</dbReference>
<evidence type="ECO:0000313" key="3">
    <source>
        <dbReference type="EMBL" id="RUO37075.1"/>
    </source>
</evidence>
<dbReference type="Gene3D" id="2.180.10.10">
    <property type="entry name" value="RHS repeat-associated core"/>
    <property type="match status" value="2"/>
</dbReference>